<proteinExistence type="predicted"/>
<dbReference type="InterPro" id="IPR000477">
    <property type="entry name" value="RT_dom"/>
</dbReference>
<organism evidence="2 3">
    <name type="scientific">Candidatus Zambryskibacteria bacterium RIFCSPLOWO2_02_FULL_39_14</name>
    <dbReference type="NCBI Taxonomy" id="1802769"/>
    <lineage>
        <taxon>Bacteria</taxon>
        <taxon>Candidatus Zambryskiibacteriota</taxon>
    </lineage>
</organism>
<dbReference type="PANTHER" id="PTHR34047:SF8">
    <property type="entry name" value="PROTEIN YKFC"/>
    <property type="match status" value="1"/>
</dbReference>
<evidence type="ECO:0000313" key="3">
    <source>
        <dbReference type="Proteomes" id="UP000177096"/>
    </source>
</evidence>
<dbReference type="Proteomes" id="UP000177096">
    <property type="component" value="Unassembled WGS sequence"/>
</dbReference>
<accession>A0A1G2UF73</accession>
<dbReference type="EMBL" id="MHWM01000031">
    <property type="protein sequence ID" value="OHB08084.1"/>
    <property type="molecule type" value="Genomic_DNA"/>
</dbReference>
<dbReference type="PANTHER" id="PTHR34047">
    <property type="entry name" value="NUCLEAR INTRON MATURASE 1, MITOCHONDRIAL-RELATED"/>
    <property type="match status" value="1"/>
</dbReference>
<dbReference type="SUPFAM" id="SSF56672">
    <property type="entry name" value="DNA/RNA polymerases"/>
    <property type="match status" value="1"/>
</dbReference>
<name>A0A1G2UF73_9BACT</name>
<dbReference type="Pfam" id="PF00078">
    <property type="entry name" value="RVT_1"/>
    <property type="match status" value="1"/>
</dbReference>
<dbReference type="InterPro" id="IPR043502">
    <property type="entry name" value="DNA/RNA_pol_sf"/>
</dbReference>
<protein>
    <recommendedName>
        <fullName evidence="1">Reverse transcriptase domain-containing protein</fullName>
    </recommendedName>
</protein>
<reference evidence="2 3" key="1">
    <citation type="journal article" date="2016" name="Nat. Commun.">
        <title>Thousands of microbial genomes shed light on interconnected biogeochemical processes in an aquifer system.</title>
        <authorList>
            <person name="Anantharaman K."/>
            <person name="Brown C.T."/>
            <person name="Hug L.A."/>
            <person name="Sharon I."/>
            <person name="Castelle C.J."/>
            <person name="Probst A.J."/>
            <person name="Thomas B.C."/>
            <person name="Singh A."/>
            <person name="Wilkins M.J."/>
            <person name="Karaoz U."/>
            <person name="Brodie E.L."/>
            <person name="Williams K.H."/>
            <person name="Hubbard S.S."/>
            <person name="Banfield J.F."/>
        </authorList>
    </citation>
    <scope>NUCLEOTIDE SEQUENCE [LARGE SCALE GENOMIC DNA]</scope>
</reference>
<dbReference type="InterPro" id="IPR051083">
    <property type="entry name" value="GrpII_Intron_Splice-Mob/Def"/>
</dbReference>
<gene>
    <name evidence="2" type="ORF">A3I86_00105</name>
</gene>
<evidence type="ECO:0000313" key="2">
    <source>
        <dbReference type="EMBL" id="OHB08084.1"/>
    </source>
</evidence>
<sequence>MNFYIKIISLENLFTAWEEFIKGKRKRKDIAEFSEDLSSNVYSLHLDLLNKTYWHDGYHAFNISDPKPRNIHKATVRDRLLHHAVYRVLYPYFDKKFIHDSYSCRLNKGTHRAMERFKSAKSGKGLPLGNLTSQLLVNIYMNEFDQYIKHNLKVKYYIRYADDFVITMIYRSELENLLPELRNFLKERLKLSLHPDKVFIKTLASGIDFLGWVHFPDHRVLRTTTKRRMVKNLSKNYSQETIALYHGLLKHGNTYKLREKIRNLY</sequence>
<feature type="domain" description="Reverse transcriptase" evidence="1">
    <location>
        <begin position="1"/>
        <end position="214"/>
    </location>
</feature>
<evidence type="ECO:0000259" key="1">
    <source>
        <dbReference type="PROSITE" id="PS50878"/>
    </source>
</evidence>
<comment type="caution">
    <text evidence="2">The sequence shown here is derived from an EMBL/GenBank/DDBJ whole genome shotgun (WGS) entry which is preliminary data.</text>
</comment>
<dbReference type="AlphaFoldDB" id="A0A1G2UF73"/>
<dbReference type="PROSITE" id="PS50878">
    <property type="entry name" value="RT_POL"/>
    <property type="match status" value="1"/>
</dbReference>